<reference evidence="1 2" key="1">
    <citation type="submission" date="2024-04" db="EMBL/GenBank/DDBJ databases">
        <title>Tritrichomonas musculus Genome.</title>
        <authorList>
            <person name="Alves-Ferreira E."/>
            <person name="Grigg M."/>
            <person name="Lorenzi H."/>
            <person name="Galac M."/>
        </authorList>
    </citation>
    <scope>NUCLEOTIDE SEQUENCE [LARGE SCALE GENOMIC DNA]</scope>
    <source>
        <strain evidence="1 2">EAF2021</strain>
    </source>
</reference>
<evidence type="ECO:0000313" key="2">
    <source>
        <dbReference type="Proteomes" id="UP001470230"/>
    </source>
</evidence>
<comment type="caution">
    <text evidence="1">The sequence shown here is derived from an EMBL/GenBank/DDBJ whole genome shotgun (WGS) entry which is preliminary data.</text>
</comment>
<protein>
    <submittedName>
        <fullName evidence="1">Uncharacterized protein</fullName>
    </submittedName>
</protein>
<gene>
    <name evidence="1" type="ORF">M9Y10_001788</name>
</gene>
<organism evidence="1 2">
    <name type="scientific">Tritrichomonas musculus</name>
    <dbReference type="NCBI Taxonomy" id="1915356"/>
    <lineage>
        <taxon>Eukaryota</taxon>
        <taxon>Metamonada</taxon>
        <taxon>Parabasalia</taxon>
        <taxon>Tritrichomonadida</taxon>
        <taxon>Tritrichomonadidae</taxon>
        <taxon>Tritrichomonas</taxon>
    </lineage>
</organism>
<name>A0ABR2L8C2_9EUKA</name>
<dbReference type="Proteomes" id="UP001470230">
    <property type="component" value="Unassembled WGS sequence"/>
</dbReference>
<accession>A0ABR2L8C2</accession>
<proteinExistence type="predicted"/>
<evidence type="ECO:0000313" key="1">
    <source>
        <dbReference type="EMBL" id="KAK8899472.1"/>
    </source>
</evidence>
<dbReference type="EMBL" id="JAPFFF010000001">
    <property type="protein sequence ID" value="KAK8899472.1"/>
    <property type="molecule type" value="Genomic_DNA"/>
</dbReference>
<keyword evidence="2" id="KW-1185">Reference proteome</keyword>
<sequence>MKRLLSKRDELKPNTVITLMFLLIDVSCKKLYYDILSAHIFIDCSNNHSIHCGMKSCESLNEKFFVVKPLTLFTHDATDNGINREFIIVDSEIDLFIDCSIASKSKVI</sequence>